<dbReference type="PROSITE" id="PS50222">
    <property type="entry name" value="EF_HAND_2"/>
    <property type="match status" value="2"/>
</dbReference>
<comment type="caution">
    <text evidence="3">The sequence shown here is derived from an EMBL/GenBank/DDBJ whole genome shotgun (WGS) entry which is preliminary data.</text>
</comment>
<accession>A0AA88YHE9</accession>
<feature type="domain" description="EF-hand" evidence="2">
    <location>
        <begin position="94"/>
        <end position="129"/>
    </location>
</feature>
<dbReference type="PROSITE" id="PS00018">
    <property type="entry name" value="EF_HAND_1"/>
    <property type="match status" value="2"/>
</dbReference>
<protein>
    <recommendedName>
        <fullName evidence="2">EF-hand domain-containing protein</fullName>
    </recommendedName>
</protein>
<dbReference type="SUPFAM" id="SSF47473">
    <property type="entry name" value="EF-hand"/>
    <property type="match status" value="1"/>
</dbReference>
<dbReference type="Proteomes" id="UP001186944">
    <property type="component" value="Unassembled WGS sequence"/>
</dbReference>
<dbReference type="Pfam" id="PF13499">
    <property type="entry name" value="EF-hand_7"/>
    <property type="match status" value="1"/>
</dbReference>
<proteinExistence type="predicted"/>
<dbReference type="InterPro" id="IPR002048">
    <property type="entry name" value="EF_hand_dom"/>
</dbReference>
<dbReference type="Gene3D" id="1.10.238.10">
    <property type="entry name" value="EF-hand"/>
    <property type="match status" value="1"/>
</dbReference>
<dbReference type="GO" id="GO:0005509">
    <property type="term" value="F:calcium ion binding"/>
    <property type="evidence" value="ECO:0007669"/>
    <property type="project" value="InterPro"/>
</dbReference>
<evidence type="ECO:0000313" key="3">
    <source>
        <dbReference type="EMBL" id="KAK3104945.1"/>
    </source>
</evidence>
<name>A0AA88YHE9_PINIB</name>
<reference evidence="3" key="1">
    <citation type="submission" date="2019-08" db="EMBL/GenBank/DDBJ databases">
        <title>The improved chromosome-level genome for the pearl oyster Pinctada fucata martensii using PacBio sequencing and Hi-C.</title>
        <authorList>
            <person name="Zheng Z."/>
        </authorList>
    </citation>
    <scope>NUCLEOTIDE SEQUENCE</scope>
    <source>
        <strain evidence="3">ZZ-2019</strain>
        <tissue evidence="3">Adductor muscle</tissue>
    </source>
</reference>
<gene>
    <name evidence="3" type="ORF">FSP39_013703</name>
</gene>
<dbReference type="InterPro" id="IPR018247">
    <property type="entry name" value="EF_Hand_1_Ca_BS"/>
</dbReference>
<dbReference type="EMBL" id="VSWD01000004">
    <property type="protein sequence ID" value="KAK3104945.1"/>
    <property type="molecule type" value="Genomic_DNA"/>
</dbReference>
<dbReference type="InterPro" id="IPR011992">
    <property type="entry name" value="EF-hand-dom_pair"/>
</dbReference>
<keyword evidence="1" id="KW-0106">Calcium</keyword>
<evidence type="ECO:0000259" key="2">
    <source>
        <dbReference type="PROSITE" id="PS50222"/>
    </source>
</evidence>
<sequence length="179" mass="20800">NMDYLTGKWKLWYKMLDVNHDGKISIEDVEESRNKFTNLHELLEEKAKGVKVDMENWWTEYIFGQNGPKEISEADFVKRLQTAYETDKAAFVKKMEDCFNTIFDVIDTNKDRQIELDEFVLVFKAFGHENEQAVTKFFGLYNAPAGIPIKDIVAAYVKFTTSDNSNDTDYVNQSLKLVL</sequence>
<evidence type="ECO:0000313" key="4">
    <source>
        <dbReference type="Proteomes" id="UP001186944"/>
    </source>
</evidence>
<feature type="domain" description="EF-hand" evidence="2">
    <location>
        <begin position="4"/>
        <end position="39"/>
    </location>
</feature>
<dbReference type="AlphaFoldDB" id="A0AA88YHE9"/>
<organism evidence="3 4">
    <name type="scientific">Pinctada imbricata</name>
    <name type="common">Atlantic pearl-oyster</name>
    <name type="synonym">Pinctada martensii</name>
    <dbReference type="NCBI Taxonomy" id="66713"/>
    <lineage>
        <taxon>Eukaryota</taxon>
        <taxon>Metazoa</taxon>
        <taxon>Spiralia</taxon>
        <taxon>Lophotrochozoa</taxon>
        <taxon>Mollusca</taxon>
        <taxon>Bivalvia</taxon>
        <taxon>Autobranchia</taxon>
        <taxon>Pteriomorphia</taxon>
        <taxon>Pterioida</taxon>
        <taxon>Pterioidea</taxon>
        <taxon>Pteriidae</taxon>
        <taxon>Pinctada</taxon>
    </lineage>
</organism>
<evidence type="ECO:0000256" key="1">
    <source>
        <dbReference type="ARBA" id="ARBA00022837"/>
    </source>
</evidence>
<keyword evidence="4" id="KW-1185">Reference proteome</keyword>
<feature type="non-terminal residue" evidence="3">
    <location>
        <position position="1"/>
    </location>
</feature>